<proteinExistence type="predicted"/>
<dbReference type="EMBL" id="CAJVPW010002850">
    <property type="protein sequence ID" value="CAG8514309.1"/>
    <property type="molecule type" value="Genomic_DNA"/>
</dbReference>
<reference evidence="1" key="1">
    <citation type="submission" date="2021-06" db="EMBL/GenBank/DDBJ databases">
        <authorList>
            <person name="Kallberg Y."/>
            <person name="Tangrot J."/>
            <person name="Rosling A."/>
        </authorList>
    </citation>
    <scope>NUCLEOTIDE SEQUENCE</scope>
    <source>
        <strain evidence="1">28 12/20/2015</strain>
    </source>
</reference>
<evidence type="ECO:0000313" key="1">
    <source>
        <dbReference type="EMBL" id="CAG8514309.1"/>
    </source>
</evidence>
<protein>
    <submittedName>
        <fullName evidence="1">14751_t:CDS:1</fullName>
    </submittedName>
</protein>
<keyword evidence="2" id="KW-1185">Reference proteome</keyword>
<evidence type="ECO:0000313" key="2">
    <source>
        <dbReference type="Proteomes" id="UP000789366"/>
    </source>
</evidence>
<accession>A0ACA9LB26</accession>
<sequence length="131" mass="14842">MSKNADYEKYYKNALKKFTEIANETNPTTTASMSLSSSKMKATPFSIPQDHNSLTNQSYLIQHKHNSQNSTANRSYPIKQSKNSVVNQSQIISQQKSNVDWPEETDGWVYIKNSDDSKADFDALDIKVEGE</sequence>
<dbReference type="Proteomes" id="UP000789366">
    <property type="component" value="Unassembled WGS sequence"/>
</dbReference>
<name>A0ACA9LB26_9GLOM</name>
<gene>
    <name evidence="1" type="ORF">SPELUC_LOCUS3623</name>
</gene>
<comment type="caution">
    <text evidence="1">The sequence shown here is derived from an EMBL/GenBank/DDBJ whole genome shotgun (WGS) entry which is preliminary data.</text>
</comment>
<organism evidence="1 2">
    <name type="scientific">Cetraspora pellucida</name>
    <dbReference type="NCBI Taxonomy" id="1433469"/>
    <lineage>
        <taxon>Eukaryota</taxon>
        <taxon>Fungi</taxon>
        <taxon>Fungi incertae sedis</taxon>
        <taxon>Mucoromycota</taxon>
        <taxon>Glomeromycotina</taxon>
        <taxon>Glomeromycetes</taxon>
        <taxon>Diversisporales</taxon>
        <taxon>Gigasporaceae</taxon>
        <taxon>Cetraspora</taxon>
    </lineage>
</organism>